<gene>
    <name evidence="2" type="ORF">METZ01_LOCUS437030</name>
</gene>
<feature type="domain" description="Cupin type-2" evidence="1">
    <location>
        <begin position="78"/>
        <end position="131"/>
    </location>
</feature>
<dbReference type="InterPro" id="IPR013096">
    <property type="entry name" value="Cupin_2"/>
</dbReference>
<dbReference type="Pfam" id="PF07883">
    <property type="entry name" value="Cupin_2"/>
    <property type="match status" value="1"/>
</dbReference>
<evidence type="ECO:0000313" key="2">
    <source>
        <dbReference type="EMBL" id="SVD84176.1"/>
    </source>
</evidence>
<dbReference type="InterPro" id="IPR011051">
    <property type="entry name" value="RmlC_Cupin_sf"/>
</dbReference>
<organism evidence="2">
    <name type="scientific">marine metagenome</name>
    <dbReference type="NCBI Taxonomy" id="408172"/>
    <lineage>
        <taxon>unclassified sequences</taxon>
        <taxon>metagenomes</taxon>
        <taxon>ecological metagenomes</taxon>
    </lineage>
</organism>
<dbReference type="InterPro" id="IPR014710">
    <property type="entry name" value="RmlC-like_jellyroll"/>
</dbReference>
<dbReference type="AlphaFoldDB" id="A0A382YLK5"/>
<reference evidence="2" key="1">
    <citation type="submission" date="2018-05" db="EMBL/GenBank/DDBJ databases">
        <authorList>
            <person name="Lanie J.A."/>
            <person name="Ng W.-L."/>
            <person name="Kazmierczak K.M."/>
            <person name="Andrzejewski T.M."/>
            <person name="Davidsen T.M."/>
            <person name="Wayne K.J."/>
            <person name="Tettelin H."/>
            <person name="Glass J.I."/>
            <person name="Rusch D."/>
            <person name="Podicherti R."/>
            <person name="Tsui H.-C.T."/>
            <person name="Winkler M.E."/>
        </authorList>
    </citation>
    <scope>NUCLEOTIDE SEQUENCE</scope>
</reference>
<sequence>MKKTGITACVLGCSLLALSFMAVFTNDIQAQTQEQAPQVINIQDAEWGPPGNSPRFPSGVRTSQLGVHPEHGGPSYFSRFPPGSHFDLHWHTYAEYVVVLSGEGTIVLGEDSHELSPGSYIVIPAKLNHSWDVP</sequence>
<protein>
    <recommendedName>
        <fullName evidence="1">Cupin type-2 domain-containing protein</fullName>
    </recommendedName>
</protein>
<dbReference type="Gene3D" id="2.60.120.10">
    <property type="entry name" value="Jelly Rolls"/>
    <property type="match status" value="1"/>
</dbReference>
<name>A0A382YLK5_9ZZZZ</name>
<dbReference type="EMBL" id="UINC01176848">
    <property type="protein sequence ID" value="SVD84176.1"/>
    <property type="molecule type" value="Genomic_DNA"/>
</dbReference>
<evidence type="ECO:0000259" key="1">
    <source>
        <dbReference type="Pfam" id="PF07883"/>
    </source>
</evidence>
<dbReference type="SUPFAM" id="SSF51182">
    <property type="entry name" value="RmlC-like cupins"/>
    <property type="match status" value="1"/>
</dbReference>
<proteinExistence type="predicted"/>
<accession>A0A382YLK5</accession>
<feature type="non-terminal residue" evidence="2">
    <location>
        <position position="134"/>
    </location>
</feature>